<gene>
    <name evidence="3" type="ORF">TSIB3V08_LOCUS7636</name>
</gene>
<feature type="region of interest" description="Disordered" evidence="1">
    <location>
        <begin position="149"/>
        <end position="170"/>
    </location>
</feature>
<evidence type="ECO:0000313" key="3">
    <source>
        <dbReference type="EMBL" id="CAD7263561.1"/>
    </source>
</evidence>
<protein>
    <recommendedName>
        <fullName evidence="2">Ig-like domain-containing protein</fullName>
    </recommendedName>
</protein>
<accession>A0A7R9G1J2</accession>
<dbReference type="AlphaFoldDB" id="A0A7R9G1J2"/>
<evidence type="ECO:0000259" key="2">
    <source>
        <dbReference type="PROSITE" id="PS50835"/>
    </source>
</evidence>
<dbReference type="PROSITE" id="PS50835">
    <property type="entry name" value="IG_LIKE"/>
    <property type="match status" value="1"/>
</dbReference>
<proteinExistence type="predicted"/>
<evidence type="ECO:0000256" key="1">
    <source>
        <dbReference type="SAM" id="MobiDB-lite"/>
    </source>
</evidence>
<organism evidence="3">
    <name type="scientific">Timema shepardi</name>
    <name type="common">Walking stick</name>
    <dbReference type="NCBI Taxonomy" id="629360"/>
    <lineage>
        <taxon>Eukaryota</taxon>
        <taxon>Metazoa</taxon>
        <taxon>Ecdysozoa</taxon>
        <taxon>Arthropoda</taxon>
        <taxon>Hexapoda</taxon>
        <taxon>Insecta</taxon>
        <taxon>Pterygota</taxon>
        <taxon>Neoptera</taxon>
        <taxon>Polyneoptera</taxon>
        <taxon>Phasmatodea</taxon>
        <taxon>Timematodea</taxon>
        <taxon>Timematoidea</taxon>
        <taxon>Timematidae</taxon>
        <taxon>Timema</taxon>
    </lineage>
</organism>
<dbReference type="Gene3D" id="2.60.40.10">
    <property type="entry name" value="Immunoglobulins"/>
    <property type="match status" value="1"/>
</dbReference>
<sequence length="223" mass="24653">MKYKDGKAYPWHGGLSSFILYPESANQTVYSQSVIESDAGNYSCLVRNDTHTYSHTVNLTVIGEYWSIGMEGTHHLLSHCQLDRHSSRAQHTSALANYATEAESSSYSGIPLATYKPMSAVVELGDEARLFCEAFVGSEPAYAWRESGKPFRKKPAPVHPTETRTSISPSSAVELNTTSALANYATETCERRMNKTRDGLYDVSNRPSFGAFAILIFEEDAAF</sequence>
<feature type="domain" description="Ig-like" evidence="2">
    <location>
        <begin position="111"/>
        <end position="189"/>
    </location>
</feature>
<dbReference type="EMBL" id="OC003663">
    <property type="protein sequence ID" value="CAD7263561.1"/>
    <property type="molecule type" value="Genomic_DNA"/>
</dbReference>
<dbReference type="InterPro" id="IPR013783">
    <property type="entry name" value="Ig-like_fold"/>
</dbReference>
<reference evidence="3" key="1">
    <citation type="submission" date="2020-11" db="EMBL/GenBank/DDBJ databases">
        <authorList>
            <person name="Tran Van P."/>
        </authorList>
    </citation>
    <scope>NUCLEOTIDE SEQUENCE</scope>
</reference>
<dbReference type="InterPro" id="IPR007110">
    <property type="entry name" value="Ig-like_dom"/>
</dbReference>
<dbReference type="SUPFAM" id="SSF48726">
    <property type="entry name" value="Immunoglobulin"/>
    <property type="match status" value="1"/>
</dbReference>
<dbReference type="InterPro" id="IPR036179">
    <property type="entry name" value="Ig-like_dom_sf"/>
</dbReference>
<name>A0A7R9G1J2_TIMSH</name>